<dbReference type="RefSeq" id="WP_132293471.1">
    <property type="nucleotide sequence ID" value="NZ_SKBM01000022.1"/>
</dbReference>
<proteinExistence type="predicted"/>
<feature type="region of interest" description="Disordered" evidence="1">
    <location>
        <begin position="29"/>
        <end position="49"/>
    </location>
</feature>
<keyword evidence="2" id="KW-0732">Signal</keyword>
<sequence>MRRRVRIGMALAMGLALGACAGQPTTPLPNPAQTAMHEWDHGPPWGPEELPWVSPPQVLAYAPGSWGPGYWGPGPWWGPSVGIGLGFGRGHWWRGHRGWHGGHGAWRGGFHGGWRGGGGHVRGGGRGRH</sequence>
<feature type="signal peptide" evidence="2">
    <location>
        <begin position="1"/>
        <end position="21"/>
    </location>
</feature>
<dbReference type="Proteomes" id="UP000295023">
    <property type="component" value="Unassembled WGS sequence"/>
</dbReference>
<evidence type="ECO:0008006" key="5">
    <source>
        <dbReference type="Google" id="ProtNLM"/>
    </source>
</evidence>
<comment type="caution">
    <text evidence="3">The sequence shown here is derived from an EMBL/GenBank/DDBJ whole genome shotgun (WGS) entry which is preliminary data.</text>
</comment>
<reference evidence="3 4" key="1">
    <citation type="submission" date="2019-03" db="EMBL/GenBank/DDBJ databases">
        <title>Paracraurococcus aquatilis NE82 genome sequence.</title>
        <authorList>
            <person name="Zhao Y."/>
            <person name="Du Z."/>
        </authorList>
    </citation>
    <scope>NUCLEOTIDE SEQUENCE [LARGE SCALE GENOMIC DNA]</scope>
    <source>
        <strain evidence="3 4">NE82</strain>
    </source>
</reference>
<dbReference type="OrthoDB" id="10005994at2"/>
<evidence type="ECO:0000313" key="3">
    <source>
        <dbReference type="EMBL" id="TCZ56615.1"/>
    </source>
</evidence>
<name>A0A4R4D948_9PROT</name>
<dbReference type="PROSITE" id="PS51257">
    <property type="entry name" value="PROKAR_LIPOPROTEIN"/>
    <property type="match status" value="1"/>
</dbReference>
<gene>
    <name evidence="3" type="ORF">EXY23_19690</name>
</gene>
<organism evidence="3 4">
    <name type="scientific">Roseicella aquatilis</name>
    <dbReference type="NCBI Taxonomy" id="2527868"/>
    <lineage>
        <taxon>Bacteria</taxon>
        <taxon>Pseudomonadati</taxon>
        <taxon>Pseudomonadota</taxon>
        <taxon>Alphaproteobacteria</taxon>
        <taxon>Acetobacterales</taxon>
        <taxon>Roseomonadaceae</taxon>
        <taxon>Roseicella</taxon>
    </lineage>
</organism>
<evidence type="ECO:0000256" key="1">
    <source>
        <dbReference type="SAM" id="MobiDB-lite"/>
    </source>
</evidence>
<feature type="chain" id="PRO_5020554955" description="Lipoprotein" evidence="2">
    <location>
        <begin position="22"/>
        <end position="129"/>
    </location>
</feature>
<keyword evidence="4" id="KW-1185">Reference proteome</keyword>
<evidence type="ECO:0000313" key="4">
    <source>
        <dbReference type="Proteomes" id="UP000295023"/>
    </source>
</evidence>
<dbReference type="AlphaFoldDB" id="A0A4R4D948"/>
<protein>
    <recommendedName>
        <fullName evidence="5">Lipoprotein</fullName>
    </recommendedName>
</protein>
<dbReference type="EMBL" id="SKBM01000022">
    <property type="protein sequence ID" value="TCZ56615.1"/>
    <property type="molecule type" value="Genomic_DNA"/>
</dbReference>
<evidence type="ECO:0000256" key="2">
    <source>
        <dbReference type="SAM" id="SignalP"/>
    </source>
</evidence>
<accession>A0A4R4D948</accession>